<keyword evidence="1" id="KW-1133">Transmembrane helix</keyword>
<evidence type="ECO:0000313" key="3">
    <source>
        <dbReference type="Proteomes" id="UP000321577"/>
    </source>
</evidence>
<sequence>MTQSIDIQAWRKDGEQLWNQIQDRKLVTIWWNNPWFRFAVIGLVLLIAATMTWLIWRDNLISGLFVLLASPCAYIAIKYYAVQARTGGLYSFFSDTGFGIGCDADRLSFPYSSIQLPGMVSPSTVNENYIVLPVKSEIQGVKIERKNGADSGWDGNPYNRGIASILIKDGVVHARACPNEMIVHLFCAIYPLAMYLDAQAKASNTAAETTPPPLQ</sequence>
<organism evidence="2 3">
    <name type="scientific">Brevifollis gellanilyticus</name>
    <dbReference type="NCBI Taxonomy" id="748831"/>
    <lineage>
        <taxon>Bacteria</taxon>
        <taxon>Pseudomonadati</taxon>
        <taxon>Verrucomicrobiota</taxon>
        <taxon>Verrucomicrobiia</taxon>
        <taxon>Verrucomicrobiales</taxon>
        <taxon>Verrucomicrobiaceae</taxon>
    </lineage>
</organism>
<feature type="transmembrane region" description="Helical" evidence="1">
    <location>
        <begin position="61"/>
        <end position="81"/>
    </location>
</feature>
<name>A0A512MI68_9BACT</name>
<feature type="transmembrane region" description="Helical" evidence="1">
    <location>
        <begin position="35"/>
        <end position="55"/>
    </location>
</feature>
<dbReference type="RefSeq" id="WP_146856300.1">
    <property type="nucleotide sequence ID" value="NZ_BKAG01000102.1"/>
</dbReference>
<proteinExistence type="predicted"/>
<accession>A0A512MI68</accession>
<keyword evidence="1" id="KW-0812">Transmembrane</keyword>
<reference evidence="2 3" key="1">
    <citation type="submission" date="2019-07" db="EMBL/GenBank/DDBJ databases">
        <title>Whole genome shotgun sequence of Brevifollis gellanilyticus NBRC 108608.</title>
        <authorList>
            <person name="Hosoyama A."/>
            <person name="Uohara A."/>
            <person name="Ohji S."/>
            <person name="Ichikawa N."/>
        </authorList>
    </citation>
    <scope>NUCLEOTIDE SEQUENCE [LARGE SCALE GENOMIC DNA]</scope>
    <source>
        <strain evidence="2 3">NBRC 108608</strain>
    </source>
</reference>
<evidence type="ECO:0000256" key="1">
    <source>
        <dbReference type="SAM" id="Phobius"/>
    </source>
</evidence>
<gene>
    <name evidence="2" type="ORF">BGE01nite_57250</name>
</gene>
<keyword evidence="3" id="KW-1185">Reference proteome</keyword>
<dbReference type="EMBL" id="BKAG01000102">
    <property type="protein sequence ID" value="GEP46434.1"/>
    <property type="molecule type" value="Genomic_DNA"/>
</dbReference>
<comment type="caution">
    <text evidence="2">The sequence shown here is derived from an EMBL/GenBank/DDBJ whole genome shotgun (WGS) entry which is preliminary data.</text>
</comment>
<keyword evidence="1" id="KW-0472">Membrane</keyword>
<dbReference type="Proteomes" id="UP000321577">
    <property type="component" value="Unassembled WGS sequence"/>
</dbReference>
<evidence type="ECO:0000313" key="2">
    <source>
        <dbReference type="EMBL" id="GEP46434.1"/>
    </source>
</evidence>
<protein>
    <submittedName>
        <fullName evidence="2">Uncharacterized protein</fullName>
    </submittedName>
</protein>
<dbReference type="AlphaFoldDB" id="A0A512MI68"/>